<dbReference type="OrthoDB" id="2431337at2"/>
<dbReference type="InterPro" id="IPR036250">
    <property type="entry name" value="AcylCo_DH-like_C"/>
</dbReference>
<dbReference type="AlphaFoldDB" id="A0A502E8P5"/>
<evidence type="ECO:0000256" key="6">
    <source>
        <dbReference type="RuleBase" id="RU362125"/>
    </source>
</evidence>
<dbReference type="InterPro" id="IPR006091">
    <property type="entry name" value="Acyl-CoA_Oxase/DH_mid-dom"/>
</dbReference>
<dbReference type="PANTHER" id="PTHR43292">
    <property type="entry name" value="ACYL-COA DEHYDROGENASE"/>
    <property type="match status" value="1"/>
</dbReference>
<dbReference type="Pfam" id="PF00441">
    <property type="entry name" value="Acyl-CoA_dh_1"/>
    <property type="match status" value="1"/>
</dbReference>
<dbReference type="GO" id="GO:0016627">
    <property type="term" value="F:oxidoreductase activity, acting on the CH-CH group of donors"/>
    <property type="evidence" value="ECO:0007669"/>
    <property type="project" value="InterPro"/>
</dbReference>
<keyword evidence="4 6" id="KW-0274">FAD</keyword>
<keyword evidence="5 6" id="KW-0560">Oxidoreductase</keyword>
<feature type="domain" description="Acyl-CoA dehydrogenase/oxidase N-terminal" evidence="9">
    <location>
        <begin position="7"/>
        <end position="121"/>
    </location>
</feature>
<dbReference type="Proteomes" id="UP000320095">
    <property type="component" value="Unassembled WGS sequence"/>
</dbReference>
<evidence type="ECO:0000313" key="10">
    <source>
        <dbReference type="EMBL" id="TPG32830.1"/>
    </source>
</evidence>
<dbReference type="InterPro" id="IPR009100">
    <property type="entry name" value="AcylCoA_DH/oxidase_NM_dom_sf"/>
</dbReference>
<feature type="domain" description="Acyl-CoA oxidase/dehydrogenase middle" evidence="8">
    <location>
        <begin position="125"/>
        <end position="218"/>
    </location>
</feature>
<comment type="caution">
    <text evidence="10">The sequence shown here is derived from an EMBL/GenBank/DDBJ whole genome shotgun (WGS) entry which is preliminary data.</text>
</comment>
<dbReference type="GO" id="GO:0050660">
    <property type="term" value="F:flavin adenine dinucleotide binding"/>
    <property type="evidence" value="ECO:0007669"/>
    <property type="project" value="InterPro"/>
</dbReference>
<evidence type="ECO:0000259" key="9">
    <source>
        <dbReference type="Pfam" id="PF02771"/>
    </source>
</evidence>
<dbReference type="RefSeq" id="WP_140694071.1">
    <property type="nucleotide sequence ID" value="NZ_RCZG01000007.1"/>
</dbReference>
<evidence type="ECO:0000256" key="4">
    <source>
        <dbReference type="ARBA" id="ARBA00022827"/>
    </source>
</evidence>
<name>A0A502E8P5_9MYCO</name>
<dbReference type="InterPro" id="IPR013786">
    <property type="entry name" value="AcylCoA_DH/ox_N"/>
</dbReference>
<dbReference type="InterPro" id="IPR009075">
    <property type="entry name" value="AcylCo_DH/oxidase_C"/>
</dbReference>
<organism evidence="10 11">
    <name type="scientific">Mycolicibacterium hodleri</name>
    <dbReference type="NCBI Taxonomy" id="49897"/>
    <lineage>
        <taxon>Bacteria</taxon>
        <taxon>Bacillati</taxon>
        <taxon>Actinomycetota</taxon>
        <taxon>Actinomycetes</taxon>
        <taxon>Mycobacteriales</taxon>
        <taxon>Mycobacteriaceae</taxon>
        <taxon>Mycolicibacterium</taxon>
    </lineage>
</organism>
<proteinExistence type="inferred from homology"/>
<evidence type="ECO:0000313" key="11">
    <source>
        <dbReference type="Proteomes" id="UP000320095"/>
    </source>
</evidence>
<dbReference type="Gene3D" id="2.40.110.10">
    <property type="entry name" value="Butyryl-CoA Dehydrogenase, subunit A, domain 2"/>
    <property type="match status" value="1"/>
</dbReference>
<sequence length="392" mass="43279">MDFELDAEQSAWLAEVREFLEANVTAALRAELAEHDLEFRGGELTAFRRKLGEKGWFGLNWPTEYGGLGLSAVHQHLMVSEFEYWGVPGPDLTVTSVAPMIMRHGTEQNKKEFLPPIARGEMVCAVGYSEPEAGTDLASLRTRAVLDGDEWVITGSKIWNSGAQRSTHEWLCVRTDRDEPRHRGISVIIVPIDLAGIEIRPLYAWSGYRTNEVFFRDVRVPVGNLVGEVNKGWTYITGALDLERGALTNAGDLRRALDDLKTAARQPVRDGSRPAASPDFRRRLAQAEADVEVATLMGYEASSMLAGGVIPTVEVSVEKVFTSELRQRIADLAIDLLGPDGLLAHRSPGAPLDGKFERLYRAAPLMRFGGGANEVLRDVIAQRGHQMPSYGR</sequence>
<dbReference type="Gene3D" id="1.20.140.10">
    <property type="entry name" value="Butyryl-CoA Dehydrogenase, subunit A, domain 3"/>
    <property type="match status" value="1"/>
</dbReference>
<reference evidence="10 11" key="1">
    <citation type="journal article" date="2019" name="Environ. Microbiol.">
        <title>Species interactions and distinct microbial communities in high Arctic permafrost affected cryosols are associated with the CH4 and CO2 gas fluxes.</title>
        <authorList>
            <person name="Altshuler I."/>
            <person name="Hamel J."/>
            <person name="Turney S."/>
            <person name="Magnuson E."/>
            <person name="Levesque R."/>
            <person name="Greer C."/>
            <person name="Whyte L.G."/>
        </authorList>
    </citation>
    <scope>NUCLEOTIDE SEQUENCE [LARGE SCALE GENOMIC DNA]</scope>
    <source>
        <strain evidence="10 11">S5.20</strain>
    </source>
</reference>
<dbReference type="Gene3D" id="1.10.540.10">
    <property type="entry name" value="Acyl-CoA dehydrogenase/oxidase, N-terminal domain"/>
    <property type="match status" value="1"/>
</dbReference>
<dbReference type="SUPFAM" id="SSF56645">
    <property type="entry name" value="Acyl-CoA dehydrogenase NM domain-like"/>
    <property type="match status" value="1"/>
</dbReference>
<keyword evidence="3 6" id="KW-0285">Flavoprotein</keyword>
<evidence type="ECO:0000256" key="1">
    <source>
        <dbReference type="ARBA" id="ARBA00001974"/>
    </source>
</evidence>
<dbReference type="InterPro" id="IPR052161">
    <property type="entry name" value="Mycobact_Acyl-CoA_DH"/>
</dbReference>
<dbReference type="InterPro" id="IPR037069">
    <property type="entry name" value="AcylCoA_DH/ox_N_sf"/>
</dbReference>
<comment type="cofactor">
    <cofactor evidence="1 6">
        <name>FAD</name>
        <dbReference type="ChEBI" id="CHEBI:57692"/>
    </cofactor>
</comment>
<evidence type="ECO:0000256" key="2">
    <source>
        <dbReference type="ARBA" id="ARBA00009347"/>
    </source>
</evidence>
<evidence type="ECO:0000256" key="3">
    <source>
        <dbReference type="ARBA" id="ARBA00022630"/>
    </source>
</evidence>
<feature type="domain" description="Acyl-CoA dehydrogenase/oxidase C-terminal" evidence="7">
    <location>
        <begin position="230"/>
        <end position="383"/>
    </location>
</feature>
<protein>
    <submittedName>
        <fullName evidence="10">Acyl-CoA dehydrogenase</fullName>
    </submittedName>
</protein>
<dbReference type="Pfam" id="PF02770">
    <property type="entry name" value="Acyl-CoA_dh_M"/>
    <property type="match status" value="1"/>
</dbReference>
<dbReference type="SUPFAM" id="SSF47203">
    <property type="entry name" value="Acyl-CoA dehydrogenase C-terminal domain-like"/>
    <property type="match status" value="1"/>
</dbReference>
<gene>
    <name evidence="10" type="ORF">EAH80_18770</name>
</gene>
<dbReference type="EMBL" id="RCZG01000007">
    <property type="protein sequence ID" value="TPG32830.1"/>
    <property type="molecule type" value="Genomic_DNA"/>
</dbReference>
<keyword evidence="11" id="KW-1185">Reference proteome</keyword>
<accession>A0A502E8P5</accession>
<comment type="similarity">
    <text evidence="2 6">Belongs to the acyl-CoA dehydrogenase family.</text>
</comment>
<dbReference type="Pfam" id="PF02771">
    <property type="entry name" value="Acyl-CoA_dh_N"/>
    <property type="match status" value="1"/>
</dbReference>
<evidence type="ECO:0000259" key="8">
    <source>
        <dbReference type="Pfam" id="PF02770"/>
    </source>
</evidence>
<evidence type="ECO:0000259" key="7">
    <source>
        <dbReference type="Pfam" id="PF00441"/>
    </source>
</evidence>
<dbReference type="InterPro" id="IPR046373">
    <property type="entry name" value="Acyl-CoA_Oxase/DH_mid-dom_sf"/>
</dbReference>
<dbReference type="PANTHER" id="PTHR43292:SF3">
    <property type="entry name" value="ACYL-COA DEHYDROGENASE FADE29"/>
    <property type="match status" value="1"/>
</dbReference>
<evidence type="ECO:0000256" key="5">
    <source>
        <dbReference type="ARBA" id="ARBA00023002"/>
    </source>
</evidence>
<dbReference type="GO" id="GO:0005886">
    <property type="term" value="C:plasma membrane"/>
    <property type="evidence" value="ECO:0007669"/>
    <property type="project" value="TreeGrafter"/>
</dbReference>